<sequence length="447" mass="46771">MTTDEAIASELRPEGGPVYVRVADAIHSAVLAGRLQPGDRLPAQRALAARLAVDFTTITRAYGLARERGLLEGEVGRGTFIRSTAGEEIRSVVDLSMNLPPQPFGVSLAAALDEEMSRILKRSDLAAVMAYRAPTGAAPERAAGARWLEPLLGKAVDAARVVVTAGAQAGLNAVMQVRLRPGDGLVVDDLTYPGLIAAARQRGLRLITVEADEEGMSPDALEAACRNGAARALYLVPTLYNPTAATLGEERRRRLAQIARRHDLTIIEDDAYGRLPDTPTPAVAVFAPERTFHVATLSKSLSPGLRTAFVVAPDEAAAKAVADAAHAQAMMPAPLMSAVFAGWMQTGAAEALLAGVRTEAAARRAIAAEVLPTAQGGANSLHVWLDLPARLDRLALAELARERGLGVATSDLFAAGAPPNGLRLSLGAPGTRASLTRGLKALAELTA</sequence>
<dbReference type="SMART" id="SM00345">
    <property type="entry name" value="HTH_GNTR"/>
    <property type="match status" value="1"/>
</dbReference>
<evidence type="ECO:0000256" key="4">
    <source>
        <dbReference type="ARBA" id="ARBA00023125"/>
    </source>
</evidence>
<keyword evidence="7" id="KW-0808">Transferase</keyword>
<protein>
    <submittedName>
        <fullName evidence="7">PLP-dependent aminotransferase family protein</fullName>
    </submittedName>
</protein>
<feature type="domain" description="HTH gntR-type" evidence="6">
    <location>
        <begin position="16"/>
        <end position="84"/>
    </location>
</feature>
<dbReference type="PANTHER" id="PTHR46577:SF1">
    <property type="entry name" value="HTH-TYPE TRANSCRIPTIONAL REGULATORY PROTEIN GABR"/>
    <property type="match status" value="1"/>
</dbReference>
<evidence type="ECO:0000256" key="1">
    <source>
        <dbReference type="ARBA" id="ARBA00005384"/>
    </source>
</evidence>
<dbReference type="GO" id="GO:0003700">
    <property type="term" value="F:DNA-binding transcription factor activity"/>
    <property type="evidence" value="ECO:0007669"/>
    <property type="project" value="InterPro"/>
</dbReference>
<dbReference type="GO" id="GO:0008483">
    <property type="term" value="F:transaminase activity"/>
    <property type="evidence" value="ECO:0007669"/>
    <property type="project" value="UniProtKB-KW"/>
</dbReference>
<dbReference type="InterPro" id="IPR015422">
    <property type="entry name" value="PyrdxlP-dep_Trfase_small"/>
</dbReference>
<dbReference type="CDD" id="cd00609">
    <property type="entry name" value="AAT_like"/>
    <property type="match status" value="1"/>
</dbReference>
<dbReference type="InterPro" id="IPR036390">
    <property type="entry name" value="WH_DNA-bd_sf"/>
</dbReference>
<comment type="similarity">
    <text evidence="1">In the C-terminal section; belongs to the class-I pyridoxal-phosphate-dependent aminotransferase family.</text>
</comment>
<dbReference type="InterPro" id="IPR036388">
    <property type="entry name" value="WH-like_DNA-bd_sf"/>
</dbReference>
<keyword evidence="7" id="KW-0032">Aminotransferase</keyword>
<organism evidence="7">
    <name type="scientific">Caulobacter sp. 73W</name>
    <dbReference type="NCBI Taxonomy" id="3161137"/>
    <lineage>
        <taxon>Bacteria</taxon>
        <taxon>Pseudomonadati</taxon>
        <taxon>Pseudomonadota</taxon>
        <taxon>Alphaproteobacteria</taxon>
        <taxon>Caulobacterales</taxon>
        <taxon>Caulobacteraceae</taxon>
        <taxon>Caulobacter</taxon>
    </lineage>
</organism>
<gene>
    <name evidence="7" type="ORF">ABOZ73_02725</name>
</gene>
<dbReference type="InterPro" id="IPR004839">
    <property type="entry name" value="Aminotransferase_I/II_large"/>
</dbReference>
<dbReference type="GO" id="GO:0003677">
    <property type="term" value="F:DNA binding"/>
    <property type="evidence" value="ECO:0007669"/>
    <property type="project" value="UniProtKB-KW"/>
</dbReference>
<evidence type="ECO:0000313" key="7">
    <source>
        <dbReference type="EMBL" id="XDO97350.1"/>
    </source>
</evidence>
<keyword evidence="5" id="KW-0804">Transcription</keyword>
<dbReference type="Pfam" id="PF00392">
    <property type="entry name" value="GntR"/>
    <property type="match status" value="1"/>
</dbReference>
<dbReference type="Pfam" id="PF00155">
    <property type="entry name" value="Aminotran_1_2"/>
    <property type="match status" value="1"/>
</dbReference>
<proteinExistence type="inferred from homology"/>
<accession>A0AB39KUQ3</accession>
<keyword evidence="4" id="KW-0238">DNA-binding</keyword>
<evidence type="ECO:0000259" key="6">
    <source>
        <dbReference type="PROSITE" id="PS50949"/>
    </source>
</evidence>
<dbReference type="GO" id="GO:0030170">
    <property type="term" value="F:pyridoxal phosphate binding"/>
    <property type="evidence" value="ECO:0007669"/>
    <property type="project" value="InterPro"/>
</dbReference>
<name>A0AB39KUQ3_9CAUL</name>
<dbReference type="PROSITE" id="PS50949">
    <property type="entry name" value="HTH_GNTR"/>
    <property type="match status" value="1"/>
</dbReference>
<evidence type="ECO:0000256" key="5">
    <source>
        <dbReference type="ARBA" id="ARBA00023163"/>
    </source>
</evidence>
<dbReference type="RefSeq" id="WP_369060512.1">
    <property type="nucleotide sequence ID" value="NZ_CP158375.1"/>
</dbReference>
<dbReference type="PANTHER" id="PTHR46577">
    <property type="entry name" value="HTH-TYPE TRANSCRIPTIONAL REGULATORY PROTEIN GABR"/>
    <property type="match status" value="1"/>
</dbReference>
<dbReference type="EMBL" id="CP158375">
    <property type="protein sequence ID" value="XDO97350.1"/>
    <property type="molecule type" value="Genomic_DNA"/>
</dbReference>
<dbReference type="AlphaFoldDB" id="A0AB39KUQ3"/>
<dbReference type="InterPro" id="IPR015421">
    <property type="entry name" value="PyrdxlP-dep_Trfase_major"/>
</dbReference>
<reference evidence="7" key="1">
    <citation type="submission" date="2024-06" db="EMBL/GenBank/DDBJ databases">
        <title>Caulobacter inopinatus, sp. nov.</title>
        <authorList>
            <person name="Donachie S.P."/>
        </authorList>
    </citation>
    <scope>NUCLEOTIDE SEQUENCE</scope>
    <source>
        <strain evidence="7">73W</strain>
    </source>
</reference>
<evidence type="ECO:0000256" key="3">
    <source>
        <dbReference type="ARBA" id="ARBA00023015"/>
    </source>
</evidence>
<dbReference type="SUPFAM" id="SSF53383">
    <property type="entry name" value="PLP-dependent transferases"/>
    <property type="match status" value="1"/>
</dbReference>
<dbReference type="Gene3D" id="1.10.10.10">
    <property type="entry name" value="Winged helix-like DNA-binding domain superfamily/Winged helix DNA-binding domain"/>
    <property type="match status" value="1"/>
</dbReference>
<dbReference type="InterPro" id="IPR015424">
    <property type="entry name" value="PyrdxlP-dep_Trfase"/>
</dbReference>
<keyword evidence="3" id="KW-0805">Transcription regulation</keyword>
<evidence type="ECO:0000256" key="2">
    <source>
        <dbReference type="ARBA" id="ARBA00022898"/>
    </source>
</evidence>
<keyword evidence="2" id="KW-0663">Pyridoxal phosphate</keyword>
<dbReference type="Gene3D" id="3.40.640.10">
    <property type="entry name" value="Type I PLP-dependent aspartate aminotransferase-like (Major domain)"/>
    <property type="match status" value="1"/>
</dbReference>
<dbReference type="Gene3D" id="3.90.1150.10">
    <property type="entry name" value="Aspartate Aminotransferase, domain 1"/>
    <property type="match status" value="1"/>
</dbReference>
<dbReference type="InterPro" id="IPR051446">
    <property type="entry name" value="HTH_trans_reg/aminotransferase"/>
</dbReference>
<dbReference type="SUPFAM" id="SSF46785">
    <property type="entry name" value="Winged helix' DNA-binding domain"/>
    <property type="match status" value="1"/>
</dbReference>
<dbReference type="InterPro" id="IPR000524">
    <property type="entry name" value="Tscrpt_reg_HTH_GntR"/>
</dbReference>